<reference evidence="2 3" key="1">
    <citation type="journal article" date="2014" name="Int. J. Syst. Evol. Microbiol.">
        <title>Complete genome sequence of Corynebacterium casei LMG S-19264T (=DSM 44701T), isolated from a smear-ripened cheese.</title>
        <authorList>
            <consortium name="US DOE Joint Genome Institute (JGI-PGF)"/>
            <person name="Walter F."/>
            <person name="Albersmeier A."/>
            <person name="Kalinowski J."/>
            <person name="Ruckert C."/>
        </authorList>
    </citation>
    <scope>NUCLEOTIDE SEQUENCE [LARGE SCALE GENOMIC DNA]</scope>
    <source>
        <strain evidence="2 3">CGMCC 1.15896</strain>
    </source>
</reference>
<keyword evidence="1" id="KW-1133">Transmembrane helix</keyword>
<dbReference type="RefSeq" id="WP_127072959.1">
    <property type="nucleotide sequence ID" value="NZ_BMKB01000003.1"/>
</dbReference>
<dbReference type="Proteomes" id="UP000596977">
    <property type="component" value="Unassembled WGS sequence"/>
</dbReference>
<feature type="transmembrane region" description="Helical" evidence="1">
    <location>
        <begin position="48"/>
        <end position="67"/>
    </location>
</feature>
<organism evidence="2 3">
    <name type="scientific">Pelagibacterium lentulum</name>
    <dbReference type="NCBI Taxonomy" id="2029865"/>
    <lineage>
        <taxon>Bacteria</taxon>
        <taxon>Pseudomonadati</taxon>
        <taxon>Pseudomonadota</taxon>
        <taxon>Alphaproteobacteria</taxon>
        <taxon>Hyphomicrobiales</taxon>
        <taxon>Devosiaceae</taxon>
        <taxon>Pelagibacterium</taxon>
    </lineage>
</organism>
<keyword evidence="3" id="KW-1185">Reference proteome</keyword>
<keyword evidence="1" id="KW-0472">Membrane</keyword>
<evidence type="ECO:0000313" key="3">
    <source>
        <dbReference type="Proteomes" id="UP000596977"/>
    </source>
</evidence>
<name>A0A916RD35_9HYPH</name>
<accession>A0A916RD35</accession>
<dbReference type="Pfam" id="PF19660">
    <property type="entry name" value="DUF6163"/>
    <property type="match status" value="1"/>
</dbReference>
<proteinExistence type="predicted"/>
<evidence type="ECO:0000313" key="2">
    <source>
        <dbReference type="EMBL" id="GGA51033.1"/>
    </source>
</evidence>
<gene>
    <name evidence="2" type="ORF">GCM10011499_21290</name>
</gene>
<comment type="caution">
    <text evidence="2">The sequence shown here is derived from an EMBL/GenBank/DDBJ whole genome shotgun (WGS) entry which is preliminary data.</text>
</comment>
<dbReference type="InterPro" id="IPR046161">
    <property type="entry name" value="DUF6163"/>
</dbReference>
<dbReference type="EMBL" id="BMKB01000003">
    <property type="protein sequence ID" value="GGA51033.1"/>
    <property type="molecule type" value="Genomic_DNA"/>
</dbReference>
<evidence type="ECO:0000256" key="1">
    <source>
        <dbReference type="SAM" id="Phobius"/>
    </source>
</evidence>
<dbReference type="AlphaFoldDB" id="A0A916RD35"/>
<feature type="transmembrane region" description="Helical" evidence="1">
    <location>
        <begin position="74"/>
        <end position="93"/>
    </location>
</feature>
<keyword evidence="1" id="KW-0812">Transmembrane</keyword>
<protein>
    <submittedName>
        <fullName evidence="2">Uncharacterized protein</fullName>
    </submittedName>
</protein>
<sequence length="129" mass="13711">MDFRIEPTGIYARVLAVISLFLGLSDAARLLGVTGASGSPLATLGPTGFILLTVLSTSRLFAALGLWMKAQWGAVLLVIALAVEIGFSLAGNLTVRSGLFGFIFKLVLMLATILLLVLAHNLDRRQRAD</sequence>
<feature type="transmembrane region" description="Helical" evidence="1">
    <location>
        <begin position="99"/>
        <end position="119"/>
    </location>
</feature>
<dbReference type="OrthoDB" id="7843623at2"/>